<evidence type="ECO:0000313" key="1">
    <source>
        <dbReference type="EMBL" id="SFB01769.1"/>
    </source>
</evidence>
<sequence>MKNFYSEVDDVTLTYSDIKTTDDGMEYIRIYFEKPIEGGFSFLESVIPGLDIKETEGFSDEEVTDLLGYANRNAFIIWRLAKEGSAGIA</sequence>
<reference evidence="1 2" key="1">
    <citation type="submission" date="2016-10" db="EMBL/GenBank/DDBJ databases">
        <authorList>
            <person name="de Groot N.N."/>
        </authorList>
    </citation>
    <scope>NUCLEOTIDE SEQUENCE [LARGE SCALE GENOMIC DNA]</scope>
    <source>
        <strain evidence="1 2">L14</strain>
    </source>
</reference>
<protein>
    <submittedName>
        <fullName evidence="1">Uncharacterized protein</fullName>
    </submittedName>
</protein>
<evidence type="ECO:0000313" key="2">
    <source>
        <dbReference type="Proteomes" id="UP000183843"/>
    </source>
</evidence>
<gene>
    <name evidence="1" type="ORF">SAMN05216587_106105</name>
</gene>
<dbReference type="RefSeq" id="WP_026759625.1">
    <property type="nucleotide sequence ID" value="NZ_FOJX01000006.1"/>
</dbReference>
<name>A0A1I0XKW7_SELRU</name>
<accession>A0A1I0XKW7</accession>
<dbReference type="Proteomes" id="UP000183843">
    <property type="component" value="Unassembled WGS sequence"/>
</dbReference>
<organism evidence="1 2">
    <name type="scientific">Selenomonas ruminantium</name>
    <dbReference type="NCBI Taxonomy" id="971"/>
    <lineage>
        <taxon>Bacteria</taxon>
        <taxon>Bacillati</taxon>
        <taxon>Bacillota</taxon>
        <taxon>Negativicutes</taxon>
        <taxon>Selenomonadales</taxon>
        <taxon>Selenomonadaceae</taxon>
        <taxon>Selenomonas</taxon>
    </lineage>
</organism>
<dbReference type="EMBL" id="FOJX01000006">
    <property type="protein sequence ID" value="SFB01769.1"/>
    <property type="molecule type" value="Genomic_DNA"/>
</dbReference>
<dbReference type="AlphaFoldDB" id="A0A1I0XKW7"/>
<proteinExistence type="predicted"/>